<gene>
    <name evidence="1" type="ORF">VZ95_20165</name>
</gene>
<dbReference type="Proteomes" id="UP000033774">
    <property type="component" value="Unassembled WGS sequence"/>
</dbReference>
<dbReference type="AlphaFoldDB" id="A0A0F3IL16"/>
<dbReference type="RefSeq" id="WP_045777456.1">
    <property type="nucleotide sequence ID" value="NZ_LAJY01000847.1"/>
</dbReference>
<dbReference type="Gene3D" id="3.40.50.300">
    <property type="entry name" value="P-loop containing nucleotide triphosphate hydrolases"/>
    <property type="match status" value="1"/>
</dbReference>
<evidence type="ECO:0000313" key="1">
    <source>
        <dbReference type="EMBL" id="KJV07218.1"/>
    </source>
</evidence>
<dbReference type="OrthoDB" id="1496333at2"/>
<dbReference type="EMBL" id="LAJY01000847">
    <property type="protein sequence ID" value="KJV07218.1"/>
    <property type="molecule type" value="Genomic_DNA"/>
</dbReference>
<feature type="non-terminal residue" evidence="1">
    <location>
        <position position="1"/>
    </location>
</feature>
<comment type="caution">
    <text evidence="1">The sequence shown here is derived from an EMBL/GenBank/DDBJ whole genome shotgun (WGS) entry which is preliminary data.</text>
</comment>
<protein>
    <submittedName>
        <fullName evidence="1">Uncharacterized protein</fullName>
    </submittedName>
</protein>
<evidence type="ECO:0000313" key="2">
    <source>
        <dbReference type="Proteomes" id="UP000033774"/>
    </source>
</evidence>
<dbReference type="Pfam" id="PF13481">
    <property type="entry name" value="AAA_25"/>
    <property type="match status" value="1"/>
</dbReference>
<sequence length="134" mass="15001">EAIENIDIIAMGGGRAPKLAVRQGNQQDLPSAGPLLKILRDLITKNKYRLIILDPLGKLHELNENSNEDMTRLLEMIEDEVIKEVEKIGTNCTVLISHHESKAGLTREMEADSAGVVGLRRLAHRFESHKLCRQ</sequence>
<accession>A0A0F3IL16</accession>
<keyword evidence="2" id="KW-1185">Reference proteome</keyword>
<dbReference type="InterPro" id="IPR027417">
    <property type="entry name" value="P-loop_NTPase"/>
</dbReference>
<name>A0A0F3IL16_9PROT</name>
<organism evidence="1 2">
    <name type="scientific">Elstera litoralis</name>
    <dbReference type="NCBI Taxonomy" id="552518"/>
    <lineage>
        <taxon>Bacteria</taxon>
        <taxon>Pseudomonadati</taxon>
        <taxon>Pseudomonadota</taxon>
        <taxon>Alphaproteobacteria</taxon>
        <taxon>Rhodospirillales</taxon>
        <taxon>Rhodospirillaceae</taxon>
        <taxon>Elstera</taxon>
    </lineage>
</organism>
<reference evidence="1 2" key="1">
    <citation type="submission" date="2015-03" db="EMBL/GenBank/DDBJ databases">
        <title>Draft genome sequence of Elstera litoralis.</title>
        <authorList>
            <person name="Rahalkar M.C."/>
            <person name="Dhakephalkar P.K."/>
            <person name="Pore S.D."/>
            <person name="Arora P."/>
            <person name="Kapse N.G."/>
            <person name="Pandit P.S."/>
        </authorList>
    </citation>
    <scope>NUCLEOTIDE SEQUENCE [LARGE SCALE GENOMIC DNA]</scope>
    <source>
        <strain evidence="1 2">Dia-1</strain>
    </source>
</reference>
<proteinExistence type="predicted"/>